<dbReference type="AlphaFoldDB" id="A0A7J6M933"/>
<evidence type="ECO:0000256" key="10">
    <source>
        <dbReference type="ARBA" id="ARBA00023306"/>
    </source>
</evidence>
<evidence type="ECO:0000256" key="11">
    <source>
        <dbReference type="SAM" id="MobiDB-lite"/>
    </source>
</evidence>
<evidence type="ECO:0000256" key="12">
    <source>
        <dbReference type="SAM" id="Phobius"/>
    </source>
</evidence>
<organism evidence="14 15">
    <name type="scientific">Perkinsus olseni</name>
    <name type="common">Perkinsus atlanticus</name>
    <dbReference type="NCBI Taxonomy" id="32597"/>
    <lineage>
        <taxon>Eukaryota</taxon>
        <taxon>Sar</taxon>
        <taxon>Alveolata</taxon>
        <taxon>Perkinsozoa</taxon>
        <taxon>Perkinsea</taxon>
        <taxon>Perkinsida</taxon>
        <taxon>Perkinsidae</taxon>
        <taxon>Perkinsus</taxon>
    </lineage>
</organism>
<feature type="transmembrane region" description="Helical" evidence="12">
    <location>
        <begin position="596"/>
        <end position="616"/>
    </location>
</feature>
<evidence type="ECO:0000256" key="7">
    <source>
        <dbReference type="ARBA" id="ARBA00022912"/>
    </source>
</evidence>
<evidence type="ECO:0000256" key="6">
    <source>
        <dbReference type="ARBA" id="ARBA00022801"/>
    </source>
</evidence>
<proteinExistence type="inferred from homology"/>
<keyword evidence="9 12" id="KW-0472">Membrane</keyword>
<feature type="region of interest" description="Disordered" evidence="11">
    <location>
        <begin position="1"/>
        <end position="28"/>
    </location>
</feature>
<dbReference type="SUPFAM" id="SSF52821">
    <property type="entry name" value="Rhodanese/Cell cycle control phosphatase"/>
    <property type="match status" value="1"/>
</dbReference>
<feature type="compositionally biased region" description="Basic residues" evidence="11">
    <location>
        <begin position="274"/>
        <end position="283"/>
    </location>
</feature>
<protein>
    <recommendedName>
        <fullName evidence="13">Rhodanese domain-containing protein</fullName>
    </recommendedName>
</protein>
<evidence type="ECO:0000259" key="13">
    <source>
        <dbReference type="PROSITE" id="PS50206"/>
    </source>
</evidence>
<dbReference type="GO" id="GO:0016020">
    <property type="term" value="C:membrane"/>
    <property type="evidence" value="ECO:0007669"/>
    <property type="project" value="InterPro"/>
</dbReference>
<comment type="subcellular location">
    <subcellularLocation>
        <location evidence="1">Endomembrane system</location>
        <topology evidence="1">Multi-pass membrane protein</topology>
    </subcellularLocation>
</comment>
<feature type="transmembrane region" description="Helical" evidence="12">
    <location>
        <begin position="502"/>
        <end position="524"/>
    </location>
</feature>
<feature type="transmembrane region" description="Helical" evidence="12">
    <location>
        <begin position="650"/>
        <end position="668"/>
    </location>
</feature>
<keyword evidence="4" id="KW-0132">Cell division</keyword>
<feature type="transmembrane region" description="Helical" evidence="12">
    <location>
        <begin position="569"/>
        <end position="589"/>
    </location>
</feature>
<keyword evidence="5 12" id="KW-0812">Transmembrane</keyword>
<keyword evidence="6" id="KW-0378">Hydrolase</keyword>
<evidence type="ECO:0000256" key="9">
    <source>
        <dbReference type="ARBA" id="ARBA00023136"/>
    </source>
</evidence>
<dbReference type="GO" id="GO:0005773">
    <property type="term" value="C:vacuole"/>
    <property type="evidence" value="ECO:0007669"/>
    <property type="project" value="UniProtKB-ARBA"/>
</dbReference>
<dbReference type="Pfam" id="PF00581">
    <property type="entry name" value="Rhodanese"/>
    <property type="match status" value="1"/>
</dbReference>
<dbReference type="GO" id="GO:0012505">
    <property type="term" value="C:endomembrane system"/>
    <property type="evidence" value="ECO:0007669"/>
    <property type="project" value="UniProtKB-SubCell"/>
</dbReference>
<sequence length="833" mass="92611">MYLNGLPLPAVSDRRRPARQCDEANSDEAMSHLVEISEPASMAIEPHLACSNPLKIEGLIRCSEHFPSTVNEEPPSRGATPCRSLQTVNVTPSSKCYTESLLRYVSTDTVAELVRSNQVRNEDAIYLIDCRYPYEYNGGHIMSAINFPPYELDSLKEFVFNDLASRDRRRAIIILHCEFSQLRAPVATDALKKHSARYGCSRPLELYVMKGGYCDFFRKFKELCEPQSYTEMQGTMENNDSSNNADVRSLTLRSTADLPGLLPGGLRGSPPAHMRGRQRRRRKVRGRCFDDMDLSFRDSRRRSSRLSSSSWGTTMDERESPIRLLSDELIWVRPSIHGRESAVAGWCPEDACGNHASAAVSSTAFASTGFGYGTGRSSVFYPLLASSFMSKRSDRSSEELQTLEPDASDSSVTEADKDAVSKVPAATAAEQMVRKTYVFCFVCTTVCGFINNTGYNFVFTVSQDLAKQFHHEDAMSSFSMVLLAACFGMTILHSKFFLHFPFLVRIAACLVLQTFAYVLLAIACKMTNDNIGFGLSLAGAVCTGFSQALGEVLNLSQLHHLPPSLVGGWGLGTGLSGIFAPLIYMLFLNVFHWSRFVIMLVMNILTPIYFGAFFYINRQANKRTVKGAKDDETSHSAELNLKSLIGVCKYAGFIIFNLVAVYFLEYFIQSGFMDRASINVDTVHSSYVAANSYEMMLIGYNIGVTISRSSVTFFRIKRVWIPTVLQACNAIFWGFEATTHFIRNGLGLTGFYLYIPLAAIIGLMGGLSYVNCMYQIQQNEDIPTDLRQLAVNLCFASSNIGIVLASGLDLWLANTALSQCNIYDCSKPPQIYN</sequence>
<comment type="caution">
    <text evidence="14">The sequence shown here is derived from an EMBL/GenBank/DDBJ whole genome shotgun (WGS) entry which is preliminary data.</text>
</comment>
<dbReference type="Pfam" id="PF02487">
    <property type="entry name" value="CLN3"/>
    <property type="match status" value="2"/>
</dbReference>
<evidence type="ECO:0000256" key="3">
    <source>
        <dbReference type="ARBA" id="ARBA00011065"/>
    </source>
</evidence>
<name>A0A7J6M933_PEROL</name>
<evidence type="ECO:0000256" key="1">
    <source>
        <dbReference type="ARBA" id="ARBA00004127"/>
    </source>
</evidence>
<feature type="transmembrane region" description="Helical" evidence="12">
    <location>
        <begin position="790"/>
        <end position="812"/>
    </location>
</feature>
<evidence type="ECO:0000313" key="15">
    <source>
        <dbReference type="Proteomes" id="UP000570595"/>
    </source>
</evidence>
<dbReference type="InterPro" id="IPR000751">
    <property type="entry name" value="MPI_Phosphatase"/>
</dbReference>
<dbReference type="OrthoDB" id="5965864at2759"/>
<dbReference type="PRINTS" id="PR00716">
    <property type="entry name" value="MPIPHPHTASE"/>
</dbReference>
<feature type="transmembrane region" description="Helical" evidence="12">
    <location>
        <begin position="478"/>
        <end position="496"/>
    </location>
</feature>
<feature type="transmembrane region" description="Helical" evidence="12">
    <location>
        <begin position="531"/>
        <end position="549"/>
    </location>
</feature>
<evidence type="ECO:0000256" key="5">
    <source>
        <dbReference type="ARBA" id="ARBA00022692"/>
    </source>
</evidence>
<dbReference type="GO" id="GO:1902751">
    <property type="term" value="P:positive regulation of cell cycle G2/M phase transition"/>
    <property type="evidence" value="ECO:0007669"/>
    <property type="project" value="InterPro"/>
</dbReference>
<dbReference type="SMART" id="SM00450">
    <property type="entry name" value="RHOD"/>
    <property type="match status" value="1"/>
</dbReference>
<dbReference type="InterPro" id="IPR003492">
    <property type="entry name" value="Battenin_disease_Cln3"/>
</dbReference>
<evidence type="ECO:0000256" key="2">
    <source>
        <dbReference type="ARBA" id="ARBA00007467"/>
    </source>
</evidence>
<dbReference type="GO" id="GO:0004725">
    <property type="term" value="F:protein tyrosine phosphatase activity"/>
    <property type="evidence" value="ECO:0007669"/>
    <property type="project" value="InterPro"/>
</dbReference>
<feature type="transmembrane region" description="Helical" evidence="12">
    <location>
        <begin position="751"/>
        <end position="770"/>
    </location>
</feature>
<dbReference type="GO" id="GO:0051301">
    <property type="term" value="P:cell division"/>
    <property type="evidence" value="ECO:0007669"/>
    <property type="project" value="UniProtKB-KW"/>
</dbReference>
<feature type="transmembrane region" description="Helical" evidence="12">
    <location>
        <begin position="436"/>
        <end position="458"/>
    </location>
</feature>
<reference evidence="14 15" key="1">
    <citation type="submission" date="2020-04" db="EMBL/GenBank/DDBJ databases">
        <title>Perkinsus olseni comparative genomics.</title>
        <authorList>
            <person name="Bogema D.R."/>
        </authorList>
    </citation>
    <scope>NUCLEOTIDE SEQUENCE [LARGE SCALE GENOMIC DNA]</scope>
    <source>
        <strain evidence="14">ATCC PRA-179</strain>
    </source>
</reference>
<dbReference type="PROSITE" id="PS50206">
    <property type="entry name" value="RHODANESE_3"/>
    <property type="match status" value="1"/>
</dbReference>
<keyword evidence="10" id="KW-0131">Cell cycle</keyword>
<dbReference type="Proteomes" id="UP000570595">
    <property type="component" value="Unassembled WGS sequence"/>
</dbReference>
<dbReference type="InterPro" id="IPR036873">
    <property type="entry name" value="Rhodanese-like_dom_sf"/>
</dbReference>
<dbReference type="SUPFAM" id="SSF103473">
    <property type="entry name" value="MFS general substrate transporter"/>
    <property type="match status" value="1"/>
</dbReference>
<feature type="domain" description="Rhodanese" evidence="13">
    <location>
        <begin position="121"/>
        <end position="225"/>
    </location>
</feature>
<dbReference type="EMBL" id="JABAHT010000043">
    <property type="protein sequence ID" value="KAF4668078.1"/>
    <property type="molecule type" value="Genomic_DNA"/>
</dbReference>
<keyword evidence="7" id="KW-0904">Protein phosphatase</keyword>
<evidence type="ECO:0000313" key="14">
    <source>
        <dbReference type="EMBL" id="KAF4668078.1"/>
    </source>
</evidence>
<dbReference type="PANTHER" id="PTHR10981:SF7">
    <property type="entry name" value="BATTENIN"/>
    <property type="match status" value="1"/>
</dbReference>
<dbReference type="Gene3D" id="3.40.250.10">
    <property type="entry name" value="Rhodanese-like domain"/>
    <property type="match status" value="1"/>
</dbReference>
<evidence type="ECO:0000256" key="8">
    <source>
        <dbReference type="ARBA" id="ARBA00022989"/>
    </source>
</evidence>
<evidence type="ECO:0000256" key="4">
    <source>
        <dbReference type="ARBA" id="ARBA00022618"/>
    </source>
</evidence>
<comment type="similarity">
    <text evidence="3">Belongs to the MPI phosphatase family.</text>
</comment>
<keyword evidence="8 12" id="KW-1133">Transmembrane helix</keyword>
<dbReference type="PANTHER" id="PTHR10981">
    <property type="entry name" value="BATTENIN"/>
    <property type="match status" value="1"/>
</dbReference>
<comment type="similarity">
    <text evidence="2">Belongs to the battenin family.</text>
</comment>
<dbReference type="InterPro" id="IPR036259">
    <property type="entry name" value="MFS_trans_sf"/>
</dbReference>
<dbReference type="InterPro" id="IPR001763">
    <property type="entry name" value="Rhodanese-like_dom"/>
</dbReference>
<feature type="region of interest" description="Disordered" evidence="11">
    <location>
        <begin position="256"/>
        <end position="283"/>
    </location>
</feature>
<dbReference type="CDD" id="cd06174">
    <property type="entry name" value="MFS"/>
    <property type="match status" value="1"/>
</dbReference>
<gene>
    <name evidence="14" type="ORF">FOZ61_007210</name>
</gene>
<accession>A0A7J6M933</accession>
<feature type="compositionally biased region" description="Basic and acidic residues" evidence="11">
    <location>
        <begin position="12"/>
        <end position="22"/>
    </location>
</feature>